<comment type="caution">
    <text evidence="2">The sequence shown here is derived from an EMBL/GenBank/DDBJ whole genome shotgun (WGS) entry which is preliminary data.</text>
</comment>
<gene>
    <name evidence="2" type="ORF">OCU04_009549</name>
</gene>
<dbReference type="AlphaFoldDB" id="A0A9X0AF97"/>
<dbReference type="OrthoDB" id="3452228at2759"/>
<dbReference type="EMBL" id="JAPEIS010000011">
    <property type="protein sequence ID" value="KAJ8061752.1"/>
    <property type="molecule type" value="Genomic_DNA"/>
</dbReference>
<name>A0A9X0AF97_9HELO</name>
<protein>
    <recommendedName>
        <fullName evidence="1">2EXR domain-containing protein</fullName>
    </recommendedName>
</protein>
<evidence type="ECO:0000259" key="1">
    <source>
        <dbReference type="Pfam" id="PF20150"/>
    </source>
</evidence>
<proteinExistence type="predicted"/>
<dbReference type="Proteomes" id="UP001152300">
    <property type="component" value="Unassembled WGS sequence"/>
</dbReference>
<accession>A0A9X0AF97</accession>
<evidence type="ECO:0000313" key="2">
    <source>
        <dbReference type="EMBL" id="KAJ8061752.1"/>
    </source>
</evidence>
<organism evidence="2 3">
    <name type="scientific">Sclerotinia nivalis</name>
    <dbReference type="NCBI Taxonomy" id="352851"/>
    <lineage>
        <taxon>Eukaryota</taxon>
        <taxon>Fungi</taxon>
        <taxon>Dikarya</taxon>
        <taxon>Ascomycota</taxon>
        <taxon>Pezizomycotina</taxon>
        <taxon>Leotiomycetes</taxon>
        <taxon>Helotiales</taxon>
        <taxon>Sclerotiniaceae</taxon>
        <taxon>Sclerotinia</taxon>
    </lineage>
</organism>
<dbReference type="Pfam" id="PF20150">
    <property type="entry name" value="2EXR"/>
    <property type="match status" value="1"/>
</dbReference>
<sequence>MSSTDLSSFTELPKEVRLSIWRSAVEQALNPRRAIVQGTVVRPRDIAVLEVNQEAREEALFRTDLRRFRRPTLDDQGVNDSPPSWDWFSMETDIFVVGISLRIPKGLYDNLPLRNAIQTIAIPSHFLHTEYSHFRRLSRSDLYEMFRYPALKTVVLLRNDKAQEKIPYKNLVQFTPYHPRTGDLRITIDPEPLSKLELAQAVYNQSFLDGFGPLPEFRWGCLVRH</sequence>
<evidence type="ECO:0000313" key="3">
    <source>
        <dbReference type="Proteomes" id="UP001152300"/>
    </source>
</evidence>
<reference evidence="2" key="1">
    <citation type="submission" date="2022-11" db="EMBL/GenBank/DDBJ databases">
        <title>Genome Resource of Sclerotinia nivalis Strain SnTB1, a Plant Pathogen Isolated from American Ginseng.</title>
        <authorList>
            <person name="Fan S."/>
        </authorList>
    </citation>
    <scope>NUCLEOTIDE SEQUENCE</scope>
    <source>
        <strain evidence="2">SnTB1</strain>
    </source>
</reference>
<keyword evidence="3" id="KW-1185">Reference proteome</keyword>
<feature type="domain" description="2EXR" evidence="1">
    <location>
        <begin position="8"/>
        <end position="95"/>
    </location>
</feature>
<dbReference type="InterPro" id="IPR045518">
    <property type="entry name" value="2EXR"/>
</dbReference>